<dbReference type="Proteomes" id="UP000245712">
    <property type="component" value="Unassembled WGS sequence"/>
</dbReference>
<name>A0ABX5KBM6_9BURK</name>
<dbReference type="Pfam" id="PF11278">
    <property type="entry name" value="DUF3079"/>
    <property type="match status" value="1"/>
</dbReference>
<organism evidence="1 2">
    <name type="scientific">Paraburkholderia unamae</name>
    <dbReference type="NCBI Taxonomy" id="219649"/>
    <lineage>
        <taxon>Bacteria</taxon>
        <taxon>Pseudomonadati</taxon>
        <taxon>Pseudomonadota</taxon>
        <taxon>Betaproteobacteria</taxon>
        <taxon>Burkholderiales</taxon>
        <taxon>Burkholderiaceae</taxon>
        <taxon>Paraburkholderia</taxon>
    </lineage>
</organism>
<accession>A0ABX5KBM6</accession>
<dbReference type="RefSeq" id="WP_112172172.1">
    <property type="nucleotide sequence ID" value="NZ_CAJZAT010000231.1"/>
</dbReference>
<reference evidence="1 2" key="1">
    <citation type="submission" date="2018-05" db="EMBL/GenBank/DDBJ databases">
        <title>Genomic Encyclopedia of Type Strains, Phase IV (KMG-V): Genome sequencing to study the core and pangenomes of soil and plant-associated prokaryotes.</title>
        <authorList>
            <person name="Whitman W."/>
        </authorList>
    </citation>
    <scope>NUCLEOTIDE SEQUENCE [LARGE SCALE GENOMIC DNA]</scope>
    <source>
        <strain evidence="1 2">SCZa-39</strain>
    </source>
</reference>
<dbReference type="InterPro" id="IPR021430">
    <property type="entry name" value="DUF3079"/>
</dbReference>
<protein>
    <recommendedName>
        <fullName evidence="3">DUF3079 family protein</fullName>
    </recommendedName>
</protein>
<gene>
    <name evidence="1" type="ORF">C7402_12842</name>
</gene>
<comment type="caution">
    <text evidence="1">The sequence shown here is derived from an EMBL/GenBank/DDBJ whole genome shotgun (WGS) entry which is preliminary data.</text>
</comment>
<sequence length="71" mass="7918">MAKKIPLYPKHPERVCWGCDRYCQAGSLSCGNGSDRTPHPIEMLGEDWLEYGDWGFDAQTDTTAAAQSTPR</sequence>
<evidence type="ECO:0008006" key="3">
    <source>
        <dbReference type="Google" id="ProtNLM"/>
    </source>
</evidence>
<evidence type="ECO:0000313" key="2">
    <source>
        <dbReference type="Proteomes" id="UP000245712"/>
    </source>
</evidence>
<keyword evidence="2" id="KW-1185">Reference proteome</keyword>
<dbReference type="EMBL" id="QEOB01000028">
    <property type="protein sequence ID" value="PVX71619.1"/>
    <property type="molecule type" value="Genomic_DNA"/>
</dbReference>
<proteinExistence type="predicted"/>
<evidence type="ECO:0000313" key="1">
    <source>
        <dbReference type="EMBL" id="PVX71619.1"/>
    </source>
</evidence>